<evidence type="ECO:0000313" key="2">
    <source>
        <dbReference type="EMBL" id="MDQ2070032.1"/>
    </source>
</evidence>
<dbReference type="Gene3D" id="3.40.50.10610">
    <property type="entry name" value="ABC-type transport auxiliary lipoprotein component"/>
    <property type="match status" value="1"/>
</dbReference>
<name>A0ABU0W7M8_9GAMM</name>
<dbReference type="Pfam" id="PF03886">
    <property type="entry name" value="ABC_trans_aux"/>
    <property type="match status" value="1"/>
</dbReference>
<gene>
    <name evidence="2" type="ORF">RBH19_09105</name>
</gene>
<dbReference type="SUPFAM" id="SSF159594">
    <property type="entry name" value="XCC0632-like"/>
    <property type="match status" value="1"/>
</dbReference>
<dbReference type="EMBL" id="JAVDDT010000005">
    <property type="protein sequence ID" value="MDQ2070032.1"/>
    <property type="molecule type" value="Genomic_DNA"/>
</dbReference>
<keyword evidence="3" id="KW-1185">Reference proteome</keyword>
<comment type="caution">
    <text evidence="2">The sequence shown here is derived from an EMBL/GenBank/DDBJ whole genome shotgun (WGS) entry which is preliminary data.</text>
</comment>
<protein>
    <submittedName>
        <fullName evidence="2">ABC-type transport auxiliary lipoprotein family protein</fullName>
    </submittedName>
</protein>
<dbReference type="Proteomes" id="UP001239019">
    <property type="component" value="Unassembled WGS sequence"/>
</dbReference>
<evidence type="ECO:0000259" key="1">
    <source>
        <dbReference type="Pfam" id="PF03886"/>
    </source>
</evidence>
<accession>A0ABU0W7M8</accession>
<proteinExistence type="predicted"/>
<feature type="domain" description="ABC-type transport auxiliary lipoprotein component" evidence="1">
    <location>
        <begin position="64"/>
        <end position="187"/>
    </location>
</feature>
<organism evidence="2 3">
    <name type="scientific">Natronospira bacteriovora</name>
    <dbReference type="NCBI Taxonomy" id="3069753"/>
    <lineage>
        <taxon>Bacteria</taxon>
        <taxon>Pseudomonadati</taxon>
        <taxon>Pseudomonadota</taxon>
        <taxon>Gammaproteobacteria</taxon>
        <taxon>Natronospirales</taxon>
        <taxon>Natronospiraceae</taxon>
        <taxon>Natronospira</taxon>
    </lineage>
</organism>
<reference evidence="2 3" key="1">
    <citation type="submission" date="2023-08" db="EMBL/GenBank/DDBJ databases">
        <title>Whole-genome sequencing of halo(alkali)philic microorganisms from hypersaline lakes.</title>
        <authorList>
            <person name="Sorokin D.Y."/>
            <person name="Abbas B."/>
            <person name="Merkel A.Y."/>
        </authorList>
    </citation>
    <scope>NUCLEOTIDE SEQUENCE [LARGE SCALE GENOMIC DNA]</scope>
    <source>
        <strain evidence="2 3">AB-CW4</strain>
    </source>
</reference>
<evidence type="ECO:0000313" key="3">
    <source>
        <dbReference type="Proteomes" id="UP001239019"/>
    </source>
</evidence>
<dbReference type="RefSeq" id="WP_306728530.1">
    <property type="nucleotide sequence ID" value="NZ_JAVDDT010000005.1"/>
</dbReference>
<dbReference type="InterPro" id="IPR005586">
    <property type="entry name" value="ABC_trans_aux"/>
</dbReference>
<sequence>MLRLLPLFLILFLTACSIGPDRQPPASVHLLEWQGELDVPSEPLATGLLVLSPRAYPGHGGRDMRYREAGSELRYFARNRWAAEPAELLGAALTEALADSGVFADVAAPGSPLHKPYRLQTDLIRLEQHFDDNGSHVRLSLRYRLLDARTGQSLGHVRQDIRQSADSANPAGGVAAANQAFEESVRALVVKLPEWLGE</sequence>
<keyword evidence="2" id="KW-0449">Lipoprotein</keyword>
<dbReference type="PROSITE" id="PS51257">
    <property type="entry name" value="PROKAR_LIPOPROTEIN"/>
    <property type="match status" value="1"/>
</dbReference>